<evidence type="ECO:0000313" key="2">
    <source>
        <dbReference type="Proteomes" id="UP000024635"/>
    </source>
</evidence>
<evidence type="ECO:0000313" key="1">
    <source>
        <dbReference type="EMBL" id="EYC41347.1"/>
    </source>
</evidence>
<name>A0A016WPZ0_9BILA</name>
<protein>
    <submittedName>
        <fullName evidence="1">Uncharacterized protein</fullName>
    </submittedName>
</protein>
<gene>
    <name evidence="1" type="primary">Acey_s0573.g174</name>
    <name evidence="1" type="ORF">Y032_0573g174</name>
</gene>
<accession>A0A016WPZ0</accession>
<organism evidence="1 2">
    <name type="scientific">Ancylostoma ceylanicum</name>
    <dbReference type="NCBI Taxonomy" id="53326"/>
    <lineage>
        <taxon>Eukaryota</taxon>
        <taxon>Metazoa</taxon>
        <taxon>Ecdysozoa</taxon>
        <taxon>Nematoda</taxon>
        <taxon>Chromadorea</taxon>
        <taxon>Rhabditida</taxon>
        <taxon>Rhabditina</taxon>
        <taxon>Rhabditomorpha</taxon>
        <taxon>Strongyloidea</taxon>
        <taxon>Ancylostomatidae</taxon>
        <taxon>Ancylostomatinae</taxon>
        <taxon>Ancylostoma</taxon>
    </lineage>
</organism>
<keyword evidence="2" id="KW-1185">Reference proteome</keyword>
<reference evidence="2" key="1">
    <citation type="journal article" date="2015" name="Nat. Genet.">
        <title>The genome and transcriptome of the zoonotic hookworm Ancylostoma ceylanicum identify infection-specific gene families.</title>
        <authorList>
            <person name="Schwarz E.M."/>
            <person name="Hu Y."/>
            <person name="Antoshechkin I."/>
            <person name="Miller M.M."/>
            <person name="Sternberg P.W."/>
            <person name="Aroian R.V."/>
        </authorList>
    </citation>
    <scope>NUCLEOTIDE SEQUENCE</scope>
    <source>
        <strain evidence="2">HY135</strain>
    </source>
</reference>
<comment type="caution">
    <text evidence="1">The sequence shown here is derived from an EMBL/GenBank/DDBJ whole genome shotgun (WGS) entry which is preliminary data.</text>
</comment>
<sequence>MDRRRYQNLLGSRRGGVSKALIPNKVCFREIGRIPTYHSTGSIKNENGEISGLADRWKVRLPRRTYVPITYQRPLFDEG</sequence>
<proteinExistence type="predicted"/>
<dbReference type="AlphaFoldDB" id="A0A016WPZ0"/>
<dbReference type="Proteomes" id="UP000024635">
    <property type="component" value="Unassembled WGS sequence"/>
</dbReference>
<dbReference type="EMBL" id="JARK01000173">
    <property type="protein sequence ID" value="EYC41347.1"/>
    <property type="molecule type" value="Genomic_DNA"/>
</dbReference>